<evidence type="ECO:0000313" key="1">
    <source>
        <dbReference type="EMBL" id="SKB07947.1"/>
    </source>
</evidence>
<keyword evidence="2" id="KW-1185">Reference proteome</keyword>
<reference evidence="2" key="1">
    <citation type="submission" date="2017-02" db="EMBL/GenBank/DDBJ databases">
        <authorList>
            <person name="Varghese N."/>
            <person name="Submissions S."/>
        </authorList>
    </citation>
    <scope>NUCLEOTIDE SEQUENCE [LARGE SCALE GENOMIC DNA]</scope>
    <source>
        <strain evidence="2">ATCC 700200</strain>
    </source>
</reference>
<dbReference type="Proteomes" id="UP000190774">
    <property type="component" value="Unassembled WGS sequence"/>
</dbReference>
<accession>A0A1T4Z1M3</accession>
<evidence type="ECO:0000313" key="2">
    <source>
        <dbReference type="Proteomes" id="UP000190774"/>
    </source>
</evidence>
<proteinExistence type="predicted"/>
<dbReference type="OrthoDB" id="1299766at2"/>
<dbReference type="STRING" id="48467.SAMN02745166_04826"/>
<dbReference type="AlphaFoldDB" id="A0A1T4Z1M3"/>
<dbReference type="EMBL" id="FUYE01000025">
    <property type="protein sequence ID" value="SKB07947.1"/>
    <property type="molecule type" value="Genomic_DNA"/>
</dbReference>
<evidence type="ECO:0008006" key="3">
    <source>
        <dbReference type="Google" id="ProtNLM"/>
    </source>
</evidence>
<gene>
    <name evidence="1" type="ORF">SAMN02745166_04826</name>
</gene>
<sequence>MSPLKPLVLLTTLLVLASLTVGTYAFSHYRHAKGALTQKPPHESSPSAFPTTPSRVAVSARIPFSEITQMIHEKVPAQFSGGGHGPDAGRVRIPPFGPTITVGTKYDYQVRRGVPTLTRLNDHTARFSVPISFSGHGGLRGDGARLLSLDRKSFRGELLAHLDVEPQLQPDWKLNSRVSVSYQWIHDPKVEIVGGIWINIKKHIEDPLDKAMQDVSAKVTALINQQDVRSKVAEAYVQKSYPVDLPTVGSAFVNVLPQGVEFSGVTFTSDALSVSVAVIAQVEVGTQPLPEQALPLPNLSPISAAPNQLDIKIPIHVPYATLQQALNAQLTNHSFHQSVKVGQGQQEAQITLKGFEVYPSGQHLVLGIEIEADLPSRWFDTRGFVYLTGTPVIQDGVLHIQDLHYTQALDHELWTAAGILFQESIAQALRDNSTYDTRQELARVKEQIAEALKEKPLTQGLSLIIENPDIQIGRLATGEKEITLEALFQATAHIRARSSGSP</sequence>
<dbReference type="InterPro" id="IPR025515">
    <property type="entry name" value="DUF4403"/>
</dbReference>
<dbReference type="RefSeq" id="WP_078815941.1">
    <property type="nucleotide sequence ID" value="NZ_FUYE01000025.1"/>
</dbReference>
<dbReference type="Pfam" id="PF14356">
    <property type="entry name" value="DUF4403"/>
    <property type="match status" value="1"/>
</dbReference>
<name>A0A1T4Z1M3_9BACT</name>
<protein>
    <recommendedName>
        <fullName evidence="3">DUF4403 family protein</fullName>
    </recommendedName>
</protein>
<organism evidence="1 2">
    <name type="scientific">Prosthecobacter debontii</name>
    <dbReference type="NCBI Taxonomy" id="48467"/>
    <lineage>
        <taxon>Bacteria</taxon>
        <taxon>Pseudomonadati</taxon>
        <taxon>Verrucomicrobiota</taxon>
        <taxon>Verrucomicrobiia</taxon>
        <taxon>Verrucomicrobiales</taxon>
        <taxon>Verrucomicrobiaceae</taxon>
        <taxon>Prosthecobacter</taxon>
    </lineage>
</organism>